<dbReference type="InterPro" id="IPR036388">
    <property type="entry name" value="WH-like_DNA-bd_sf"/>
</dbReference>
<evidence type="ECO:0000256" key="2">
    <source>
        <dbReference type="ARBA" id="ARBA00023015"/>
    </source>
</evidence>
<dbReference type="Gene3D" id="1.10.1740.10">
    <property type="match status" value="1"/>
</dbReference>
<dbReference type="SUPFAM" id="SSF88659">
    <property type="entry name" value="Sigma3 and sigma4 domains of RNA polymerase sigma factors"/>
    <property type="match status" value="1"/>
</dbReference>
<evidence type="ECO:0000256" key="4">
    <source>
        <dbReference type="ARBA" id="ARBA00023163"/>
    </source>
</evidence>
<name>A0A2S5KI28_9PROT</name>
<dbReference type="Proteomes" id="UP000238196">
    <property type="component" value="Unassembled WGS sequence"/>
</dbReference>
<dbReference type="Pfam" id="PF04542">
    <property type="entry name" value="Sigma70_r2"/>
    <property type="match status" value="1"/>
</dbReference>
<dbReference type="PANTHER" id="PTHR43133:SF63">
    <property type="entry name" value="RNA POLYMERASE SIGMA FACTOR FECI-RELATED"/>
    <property type="match status" value="1"/>
</dbReference>
<evidence type="ECO:0000259" key="5">
    <source>
        <dbReference type="Pfam" id="PF04542"/>
    </source>
</evidence>
<protein>
    <submittedName>
        <fullName evidence="7">RNA polymerase subunit sigma</fullName>
    </submittedName>
</protein>
<gene>
    <name evidence="7" type="ORF">C4K68_26490</name>
</gene>
<comment type="caution">
    <text evidence="7">The sequence shown here is derived from an EMBL/GenBank/DDBJ whole genome shotgun (WGS) entry which is preliminary data.</text>
</comment>
<dbReference type="GO" id="GO:0016987">
    <property type="term" value="F:sigma factor activity"/>
    <property type="evidence" value="ECO:0007669"/>
    <property type="project" value="UniProtKB-KW"/>
</dbReference>
<dbReference type="NCBIfam" id="TIGR02937">
    <property type="entry name" value="sigma70-ECF"/>
    <property type="match status" value="1"/>
</dbReference>
<dbReference type="NCBIfam" id="NF009180">
    <property type="entry name" value="PRK12528.1"/>
    <property type="match status" value="1"/>
</dbReference>
<dbReference type="OrthoDB" id="9797134at2"/>
<evidence type="ECO:0000256" key="1">
    <source>
        <dbReference type="ARBA" id="ARBA00010641"/>
    </source>
</evidence>
<dbReference type="InterPro" id="IPR013325">
    <property type="entry name" value="RNA_pol_sigma_r2"/>
</dbReference>
<accession>A0A2S5KI28</accession>
<dbReference type="InterPro" id="IPR039425">
    <property type="entry name" value="RNA_pol_sigma-70-like"/>
</dbReference>
<dbReference type="CDD" id="cd06171">
    <property type="entry name" value="Sigma70_r4"/>
    <property type="match status" value="1"/>
</dbReference>
<sequence>MSVTSSDTLDIGQLYQAHQPWLQGWLKRQLGCRSLAADLSHDTFVQVLAGNAVDDIREPRAWLLVIARRVLFNFWRRRDLEQAYLEVLASLPEPLAPSEEERALVFEALAQLDQALAEVSPRARQVFLLSQLEQLTYAQIAEQLQISPMTVRRDMHAAISACCQLQP</sequence>
<evidence type="ECO:0000313" key="8">
    <source>
        <dbReference type="Proteomes" id="UP000238196"/>
    </source>
</evidence>
<dbReference type="InterPro" id="IPR013249">
    <property type="entry name" value="RNA_pol_sigma70_r4_t2"/>
</dbReference>
<feature type="domain" description="RNA polymerase sigma factor 70 region 4 type 2" evidence="6">
    <location>
        <begin position="110"/>
        <end position="162"/>
    </location>
</feature>
<dbReference type="InterPro" id="IPR007627">
    <property type="entry name" value="RNA_pol_sigma70_r2"/>
</dbReference>
<keyword evidence="4" id="KW-0804">Transcription</keyword>
<keyword evidence="3" id="KW-0731">Sigma factor</keyword>
<dbReference type="GO" id="GO:0006352">
    <property type="term" value="P:DNA-templated transcription initiation"/>
    <property type="evidence" value="ECO:0007669"/>
    <property type="project" value="InterPro"/>
</dbReference>
<reference evidence="7 8" key="1">
    <citation type="submission" date="2018-02" db="EMBL/GenBank/DDBJ databases">
        <title>novel marine gammaproteobacteria from coastal saline agro ecosystem.</title>
        <authorList>
            <person name="Krishnan R."/>
            <person name="Ramesh Kumar N."/>
        </authorList>
    </citation>
    <scope>NUCLEOTIDE SEQUENCE [LARGE SCALE GENOMIC DNA]</scope>
    <source>
        <strain evidence="7 8">228</strain>
    </source>
</reference>
<dbReference type="PANTHER" id="PTHR43133">
    <property type="entry name" value="RNA POLYMERASE ECF-TYPE SIGMA FACTO"/>
    <property type="match status" value="1"/>
</dbReference>
<comment type="similarity">
    <text evidence="1">Belongs to the sigma-70 factor family. ECF subfamily.</text>
</comment>
<keyword evidence="2" id="KW-0805">Transcription regulation</keyword>
<dbReference type="EMBL" id="PRLP01000150">
    <property type="protein sequence ID" value="PPC74295.1"/>
    <property type="molecule type" value="Genomic_DNA"/>
</dbReference>
<dbReference type="Gene3D" id="1.10.10.10">
    <property type="entry name" value="Winged helix-like DNA-binding domain superfamily/Winged helix DNA-binding domain"/>
    <property type="match status" value="1"/>
</dbReference>
<organism evidence="7 8">
    <name type="scientific">Proteobacteria bacterium 228</name>
    <dbReference type="NCBI Taxonomy" id="2083153"/>
    <lineage>
        <taxon>Bacteria</taxon>
        <taxon>Pseudomonadati</taxon>
        <taxon>Pseudomonadota</taxon>
    </lineage>
</organism>
<dbReference type="InterPro" id="IPR014284">
    <property type="entry name" value="RNA_pol_sigma-70_dom"/>
</dbReference>
<evidence type="ECO:0000259" key="6">
    <source>
        <dbReference type="Pfam" id="PF08281"/>
    </source>
</evidence>
<dbReference type="InterPro" id="IPR013324">
    <property type="entry name" value="RNA_pol_sigma_r3/r4-like"/>
</dbReference>
<proteinExistence type="inferred from homology"/>
<dbReference type="AlphaFoldDB" id="A0A2S5KI28"/>
<feature type="domain" description="RNA polymerase sigma-70 region 2" evidence="5">
    <location>
        <begin position="14"/>
        <end position="79"/>
    </location>
</feature>
<evidence type="ECO:0000256" key="3">
    <source>
        <dbReference type="ARBA" id="ARBA00023082"/>
    </source>
</evidence>
<evidence type="ECO:0000313" key="7">
    <source>
        <dbReference type="EMBL" id="PPC74295.1"/>
    </source>
</evidence>
<dbReference type="SUPFAM" id="SSF88946">
    <property type="entry name" value="Sigma2 domain of RNA polymerase sigma factors"/>
    <property type="match status" value="1"/>
</dbReference>
<dbReference type="Pfam" id="PF08281">
    <property type="entry name" value="Sigma70_r4_2"/>
    <property type="match status" value="1"/>
</dbReference>
<dbReference type="GO" id="GO:0003677">
    <property type="term" value="F:DNA binding"/>
    <property type="evidence" value="ECO:0007669"/>
    <property type="project" value="InterPro"/>
</dbReference>